<feature type="compositionally biased region" description="Polar residues" evidence="5">
    <location>
        <begin position="202"/>
        <end position="213"/>
    </location>
</feature>
<feature type="region of interest" description="Disordered" evidence="5">
    <location>
        <begin position="225"/>
        <end position="268"/>
    </location>
</feature>
<dbReference type="Proteomes" id="UP001300502">
    <property type="component" value="Unassembled WGS sequence"/>
</dbReference>
<dbReference type="InterPro" id="IPR027417">
    <property type="entry name" value="P-loop_NTPase"/>
</dbReference>
<reference evidence="7 8" key="1">
    <citation type="submission" date="2022-07" db="EMBL/GenBank/DDBJ databases">
        <title>Genome-wide signatures of adaptation to extreme environments.</title>
        <authorList>
            <person name="Cho C.H."/>
            <person name="Yoon H.S."/>
        </authorList>
    </citation>
    <scope>NUCLEOTIDE SEQUENCE [LARGE SCALE GENOMIC DNA]</scope>
    <source>
        <strain evidence="7 8">108.79 E11</strain>
    </source>
</reference>
<keyword evidence="3 4" id="KW-0067">ATP-binding</keyword>
<accession>A0AAV9IJ91</accession>
<evidence type="ECO:0000259" key="6">
    <source>
        <dbReference type="SMART" id="SM00382"/>
    </source>
</evidence>
<protein>
    <recommendedName>
        <fullName evidence="6">AAA+ ATPase domain-containing protein</fullName>
    </recommendedName>
</protein>
<dbReference type="Gene3D" id="3.40.50.300">
    <property type="entry name" value="P-loop containing nucleotide triphosphate hydrolases"/>
    <property type="match status" value="1"/>
</dbReference>
<dbReference type="FunFam" id="3.40.50.300:FF:000093">
    <property type="entry name" value="Fidgetin-like 1"/>
    <property type="match status" value="1"/>
</dbReference>
<dbReference type="EMBL" id="JANCYU010000052">
    <property type="protein sequence ID" value="KAK4527478.1"/>
    <property type="molecule type" value="Genomic_DNA"/>
</dbReference>
<dbReference type="AlphaFoldDB" id="A0AAV9IJ91"/>
<sequence>MSSSCSPSDRAPEILESVSLLQYLTNNIENESLPIETRYNLLLELILTLENAADNMKYFQGEQVFESLTLYTEASKYKERLWKLESELKSMESIYDTENSLRPHRENVEDTDYPIFKKAMPTLESGSQSLDNISSEILRNILKRSCLAGFPRTNRNIAYHNSDADEPKMNLDTNEKQRNSLEHSSTTQKETEIEQTEQQSEAINTTSHPPNQDTFQRASEWLAVNKNKTNNNGNNTMRKQSLKKKGFQVPRRLDDDNNPTQAKEDDSQLPQIPNIEPRLVELITNEVLERNPGVGWNDIAGLEFPKSCVLEAVVWPMMRPDIFSGIRRPPKGLLLFGPPGTGKTMIGRAIASRAGATFFNISASSLTSKWVGESEKMVRALFGVARFNQPAVIFIDEIDSLLTQRSESDQESSRRLKTEFLVQMDGAASTDDDRILVVGATNRPQELDEAARRRLIKRLYIPLPDSQARKCLISRLLHSQKHSLTEEQLDILTEKTQGYSGSDLRALCAEAAMGPLRELGQQLENISLDGVRSIEYADFVSALRLVRASVATADLEIYKVWNDQYGSFPMQENLTTENS</sequence>
<organism evidence="7 8">
    <name type="scientific">Galdieria yellowstonensis</name>
    <dbReference type="NCBI Taxonomy" id="3028027"/>
    <lineage>
        <taxon>Eukaryota</taxon>
        <taxon>Rhodophyta</taxon>
        <taxon>Bangiophyceae</taxon>
        <taxon>Galdieriales</taxon>
        <taxon>Galdieriaceae</taxon>
        <taxon>Galdieria</taxon>
    </lineage>
</organism>
<dbReference type="Pfam" id="PF17862">
    <property type="entry name" value="AAA_lid_3"/>
    <property type="match status" value="1"/>
</dbReference>
<comment type="similarity">
    <text evidence="1 4">Belongs to the AAA ATPase family.</text>
</comment>
<keyword evidence="2 4" id="KW-0547">Nucleotide-binding</keyword>
<dbReference type="PROSITE" id="PS00674">
    <property type="entry name" value="AAA"/>
    <property type="match status" value="1"/>
</dbReference>
<dbReference type="Gene3D" id="1.10.8.60">
    <property type="match status" value="1"/>
</dbReference>
<dbReference type="PANTHER" id="PTHR23074:SF17">
    <property type="entry name" value="FIDGETIN-LIKE PROTEIN 1"/>
    <property type="match status" value="1"/>
</dbReference>
<dbReference type="InterPro" id="IPR050304">
    <property type="entry name" value="MT-severing_AAA_ATPase"/>
</dbReference>
<feature type="compositionally biased region" description="Basic and acidic residues" evidence="5">
    <location>
        <begin position="162"/>
        <end position="181"/>
    </location>
</feature>
<dbReference type="PANTHER" id="PTHR23074">
    <property type="entry name" value="AAA DOMAIN-CONTAINING"/>
    <property type="match status" value="1"/>
</dbReference>
<dbReference type="InterPro" id="IPR003593">
    <property type="entry name" value="AAA+_ATPase"/>
</dbReference>
<dbReference type="InterPro" id="IPR003959">
    <property type="entry name" value="ATPase_AAA_core"/>
</dbReference>
<evidence type="ECO:0000256" key="3">
    <source>
        <dbReference type="ARBA" id="ARBA00022840"/>
    </source>
</evidence>
<evidence type="ECO:0000256" key="5">
    <source>
        <dbReference type="SAM" id="MobiDB-lite"/>
    </source>
</evidence>
<dbReference type="FunFam" id="1.10.8.60:FF:000022">
    <property type="entry name" value="Fidgetin like 1"/>
    <property type="match status" value="1"/>
</dbReference>
<gene>
    <name evidence="7" type="ORF">GAYE_SCF40G5400</name>
</gene>
<dbReference type="InterPro" id="IPR003960">
    <property type="entry name" value="ATPase_AAA_CS"/>
</dbReference>
<dbReference type="InterPro" id="IPR041569">
    <property type="entry name" value="AAA_lid_3"/>
</dbReference>
<dbReference type="Pfam" id="PF00004">
    <property type="entry name" value="AAA"/>
    <property type="match status" value="1"/>
</dbReference>
<dbReference type="SUPFAM" id="SSF52540">
    <property type="entry name" value="P-loop containing nucleoside triphosphate hydrolases"/>
    <property type="match status" value="1"/>
</dbReference>
<dbReference type="GO" id="GO:0016887">
    <property type="term" value="F:ATP hydrolysis activity"/>
    <property type="evidence" value="ECO:0007669"/>
    <property type="project" value="InterPro"/>
</dbReference>
<proteinExistence type="inferred from homology"/>
<feature type="region of interest" description="Disordered" evidence="5">
    <location>
        <begin position="158"/>
        <end position="213"/>
    </location>
</feature>
<evidence type="ECO:0000256" key="1">
    <source>
        <dbReference type="ARBA" id="ARBA00006914"/>
    </source>
</evidence>
<feature type="compositionally biased region" description="Low complexity" evidence="5">
    <location>
        <begin position="225"/>
        <end position="236"/>
    </location>
</feature>
<keyword evidence="8" id="KW-1185">Reference proteome</keyword>
<feature type="domain" description="AAA+ ATPase" evidence="6">
    <location>
        <begin position="329"/>
        <end position="465"/>
    </location>
</feature>
<evidence type="ECO:0000313" key="8">
    <source>
        <dbReference type="Proteomes" id="UP001300502"/>
    </source>
</evidence>
<evidence type="ECO:0000256" key="2">
    <source>
        <dbReference type="ARBA" id="ARBA00022741"/>
    </source>
</evidence>
<dbReference type="SMART" id="SM00382">
    <property type="entry name" value="AAA"/>
    <property type="match status" value="1"/>
</dbReference>
<dbReference type="GO" id="GO:0008568">
    <property type="term" value="F:microtubule severing ATPase activity"/>
    <property type="evidence" value="ECO:0007669"/>
    <property type="project" value="TreeGrafter"/>
</dbReference>
<dbReference type="GO" id="GO:0005524">
    <property type="term" value="F:ATP binding"/>
    <property type="evidence" value="ECO:0007669"/>
    <property type="project" value="UniProtKB-KW"/>
</dbReference>
<name>A0AAV9IJ91_9RHOD</name>
<evidence type="ECO:0000313" key="7">
    <source>
        <dbReference type="EMBL" id="KAK4527478.1"/>
    </source>
</evidence>
<comment type="caution">
    <text evidence="7">The sequence shown here is derived from an EMBL/GenBank/DDBJ whole genome shotgun (WGS) entry which is preliminary data.</text>
</comment>
<evidence type="ECO:0000256" key="4">
    <source>
        <dbReference type="RuleBase" id="RU003651"/>
    </source>
</evidence>